<name>A0A640UUF7_9ACTN</name>
<dbReference type="GO" id="GO:0005829">
    <property type="term" value="C:cytosol"/>
    <property type="evidence" value="ECO:0007669"/>
    <property type="project" value="TreeGrafter"/>
</dbReference>
<keyword evidence="7" id="KW-1185">Reference proteome</keyword>
<evidence type="ECO:0000313" key="7">
    <source>
        <dbReference type="Proteomes" id="UP000431826"/>
    </source>
</evidence>
<dbReference type="Gene3D" id="1.10.10.10">
    <property type="entry name" value="Winged helix-like DNA-binding domain superfamily/Winged helix DNA-binding domain"/>
    <property type="match status" value="1"/>
</dbReference>
<dbReference type="InterPro" id="IPR036390">
    <property type="entry name" value="WH_DNA-bd_sf"/>
</dbReference>
<accession>A0A640UUF7</accession>
<dbReference type="PANTHER" id="PTHR24567">
    <property type="entry name" value="CRP FAMILY TRANSCRIPTIONAL REGULATORY PROTEIN"/>
    <property type="match status" value="1"/>
</dbReference>
<dbReference type="InterPro" id="IPR000595">
    <property type="entry name" value="cNMP-bd_dom"/>
</dbReference>
<keyword evidence="3" id="KW-0804">Transcription</keyword>
<dbReference type="SUPFAM" id="SSF46785">
    <property type="entry name" value="Winged helix' DNA-binding domain"/>
    <property type="match status" value="1"/>
</dbReference>
<feature type="domain" description="HTH crp-type" evidence="5">
    <location>
        <begin position="138"/>
        <end position="211"/>
    </location>
</feature>
<evidence type="ECO:0000256" key="1">
    <source>
        <dbReference type="ARBA" id="ARBA00023015"/>
    </source>
</evidence>
<dbReference type="CDD" id="cd00038">
    <property type="entry name" value="CAP_ED"/>
    <property type="match status" value="1"/>
</dbReference>
<dbReference type="EMBL" id="BLIR01000001">
    <property type="protein sequence ID" value="GFE38351.1"/>
    <property type="molecule type" value="Genomic_DNA"/>
</dbReference>
<dbReference type="PANTHER" id="PTHR24567:SF74">
    <property type="entry name" value="HTH-TYPE TRANSCRIPTIONAL REGULATOR ARCR"/>
    <property type="match status" value="1"/>
</dbReference>
<organism evidence="6 7">
    <name type="scientific">Streptomyces tubercidicus</name>
    <dbReference type="NCBI Taxonomy" id="47759"/>
    <lineage>
        <taxon>Bacteria</taxon>
        <taxon>Bacillati</taxon>
        <taxon>Actinomycetota</taxon>
        <taxon>Actinomycetes</taxon>
        <taxon>Kitasatosporales</taxon>
        <taxon>Streptomycetaceae</taxon>
        <taxon>Streptomyces</taxon>
    </lineage>
</organism>
<dbReference type="Pfam" id="PF00027">
    <property type="entry name" value="cNMP_binding"/>
    <property type="match status" value="1"/>
</dbReference>
<evidence type="ECO:0000256" key="2">
    <source>
        <dbReference type="ARBA" id="ARBA00023125"/>
    </source>
</evidence>
<dbReference type="InterPro" id="IPR036388">
    <property type="entry name" value="WH-like_DNA-bd_sf"/>
</dbReference>
<gene>
    <name evidence="6" type="primary">fnr_2</name>
    <name evidence="6" type="ORF">Stube_30240</name>
</gene>
<dbReference type="InterPro" id="IPR018488">
    <property type="entry name" value="cNMP-bd_CS"/>
</dbReference>
<sequence>MPAGRTLRHFVGDAAWRDLLGQVFERRHPAGSMMLRQGEPGTHVLAVLSGVAKVLRRERSGDLTLLAFRGPGELLGEVAVLDDDVRSASVETISSCTVGVIGKAEFLRFVVAHDLFPVLMRYAFTRMRESDEARGGGGSTLTRLAATLVGLADISGHPASRPGEPLELALTRHELAQYLGVSRNTITATLAGLESCEVQAGRKRIVIGDLTALRRVAAAPGE</sequence>
<dbReference type="AlphaFoldDB" id="A0A640UUF7"/>
<dbReference type="Pfam" id="PF13545">
    <property type="entry name" value="HTH_Crp_2"/>
    <property type="match status" value="1"/>
</dbReference>
<evidence type="ECO:0000313" key="6">
    <source>
        <dbReference type="EMBL" id="GFE38351.1"/>
    </source>
</evidence>
<dbReference type="GO" id="GO:0003677">
    <property type="term" value="F:DNA binding"/>
    <property type="evidence" value="ECO:0007669"/>
    <property type="project" value="UniProtKB-KW"/>
</dbReference>
<dbReference type="Proteomes" id="UP000431826">
    <property type="component" value="Unassembled WGS sequence"/>
</dbReference>
<dbReference type="SMART" id="SM00100">
    <property type="entry name" value="cNMP"/>
    <property type="match status" value="1"/>
</dbReference>
<keyword evidence="1" id="KW-0805">Transcription regulation</keyword>
<protein>
    <submittedName>
        <fullName evidence="6">Crp/Fnr family transcriptional regulator</fullName>
    </submittedName>
</protein>
<evidence type="ECO:0000259" key="5">
    <source>
        <dbReference type="PROSITE" id="PS51063"/>
    </source>
</evidence>
<dbReference type="InterPro" id="IPR014710">
    <property type="entry name" value="RmlC-like_jellyroll"/>
</dbReference>
<proteinExistence type="predicted"/>
<dbReference type="Gene3D" id="2.60.120.10">
    <property type="entry name" value="Jelly Rolls"/>
    <property type="match status" value="1"/>
</dbReference>
<dbReference type="InterPro" id="IPR012318">
    <property type="entry name" value="HTH_CRP"/>
</dbReference>
<dbReference type="PROSITE" id="PS00889">
    <property type="entry name" value="CNMP_BINDING_2"/>
    <property type="match status" value="1"/>
</dbReference>
<evidence type="ECO:0000259" key="4">
    <source>
        <dbReference type="PROSITE" id="PS50042"/>
    </source>
</evidence>
<comment type="caution">
    <text evidence="6">The sequence shown here is derived from an EMBL/GenBank/DDBJ whole genome shotgun (WGS) entry which is preliminary data.</text>
</comment>
<feature type="domain" description="Cyclic nucleotide-binding" evidence="4">
    <location>
        <begin position="18"/>
        <end position="110"/>
    </location>
</feature>
<dbReference type="PROSITE" id="PS51063">
    <property type="entry name" value="HTH_CRP_2"/>
    <property type="match status" value="1"/>
</dbReference>
<dbReference type="GO" id="GO:0003700">
    <property type="term" value="F:DNA-binding transcription factor activity"/>
    <property type="evidence" value="ECO:0007669"/>
    <property type="project" value="TreeGrafter"/>
</dbReference>
<dbReference type="PROSITE" id="PS50042">
    <property type="entry name" value="CNMP_BINDING_3"/>
    <property type="match status" value="1"/>
</dbReference>
<dbReference type="InterPro" id="IPR018490">
    <property type="entry name" value="cNMP-bd_dom_sf"/>
</dbReference>
<reference evidence="6 7" key="1">
    <citation type="submission" date="2019-12" db="EMBL/GenBank/DDBJ databases">
        <title>Whole genome shotgun sequence of Streptomyces tubercidicus NBRC 13090.</title>
        <authorList>
            <person name="Ichikawa N."/>
            <person name="Kimura A."/>
            <person name="Kitahashi Y."/>
            <person name="Komaki H."/>
            <person name="Tamura T."/>
        </authorList>
    </citation>
    <scope>NUCLEOTIDE SEQUENCE [LARGE SCALE GENOMIC DNA]</scope>
    <source>
        <strain evidence="6 7">NBRC 13090</strain>
    </source>
</reference>
<dbReference type="InterPro" id="IPR050397">
    <property type="entry name" value="Env_Response_Regulators"/>
</dbReference>
<evidence type="ECO:0000256" key="3">
    <source>
        <dbReference type="ARBA" id="ARBA00023163"/>
    </source>
</evidence>
<dbReference type="SUPFAM" id="SSF51206">
    <property type="entry name" value="cAMP-binding domain-like"/>
    <property type="match status" value="1"/>
</dbReference>
<keyword evidence="2" id="KW-0238">DNA-binding</keyword>